<gene>
    <name evidence="1" type="ORF">MM415A02949_0009</name>
</gene>
<evidence type="ECO:0000313" key="1">
    <source>
        <dbReference type="EMBL" id="QJA72025.1"/>
    </source>
</evidence>
<dbReference type="EMBL" id="MT141918">
    <property type="protein sequence ID" value="QJA72025.1"/>
    <property type="molecule type" value="Genomic_DNA"/>
</dbReference>
<name>A0A6M3JT15_9ZZZZ</name>
<accession>A0A6M3JT15</accession>
<proteinExistence type="predicted"/>
<sequence length="127" mass="14298">MTPTQRTLALLKKQGLPCEVVEKWISYHKQPGQVGPPGIRKDLFSIIDILALDYDRGVVGIQTCSGSGYSAHYQKITVDNRENTAMWLNTPGTALEIWAWRKLKKVKGGKAIKWEPRIVEITHSDIP</sequence>
<organism evidence="1">
    <name type="scientific">viral metagenome</name>
    <dbReference type="NCBI Taxonomy" id="1070528"/>
    <lineage>
        <taxon>unclassified sequences</taxon>
        <taxon>metagenomes</taxon>
        <taxon>organismal metagenomes</taxon>
    </lineage>
</organism>
<protein>
    <submittedName>
        <fullName evidence="1">Uncharacterized protein</fullName>
    </submittedName>
</protein>
<reference evidence="1" key="1">
    <citation type="submission" date="2020-03" db="EMBL/GenBank/DDBJ databases">
        <title>The deep terrestrial virosphere.</title>
        <authorList>
            <person name="Holmfeldt K."/>
            <person name="Nilsson E."/>
            <person name="Simone D."/>
            <person name="Lopez-Fernandez M."/>
            <person name="Wu X."/>
            <person name="de Brujin I."/>
            <person name="Lundin D."/>
            <person name="Andersson A."/>
            <person name="Bertilsson S."/>
            <person name="Dopson M."/>
        </authorList>
    </citation>
    <scope>NUCLEOTIDE SEQUENCE</scope>
    <source>
        <strain evidence="1">MM415A02949</strain>
    </source>
</reference>
<dbReference type="AlphaFoldDB" id="A0A6M3JT15"/>